<dbReference type="InterPro" id="IPR046335">
    <property type="entry name" value="LacI/GalR-like_sensor"/>
</dbReference>
<dbReference type="PANTHER" id="PTHR30146">
    <property type="entry name" value="LACI-RELATED TRANSCRIPTIONAL REPRESSOR"/>
    <property type="match status" value="1"/>
</dbReference>
<dbReference type="SUPFAM" id="SSF47413">
    <property type="entry name" value="lambda repressor-like DNA-binding domains"/>
    <property type="match status" value="1"/>
</dbReference>
<dbReference type="Pfam" id="PF13377">
    <property type="entry name" value="Peripla_BP_3"/>
    <property type="match status" value="1"/>
</dbReference>
<dbReference type="InterPro" id="IPR028082">
    <property type="entry name" value="Peripla_BP_I"/>
</dbReference>
<dbReference type="CDD" id="cd06267">
    <property type="entry name" value="PBP1_LacI_sugar_binding-like"/>
    <property type="match status" value="1"/>
</dbReference>
<evidence type="ECO:0000256" key="2">
    <source>
        <dbReference type="ARBA" id="ARBA00023125"/>
    </source>
</evidence>
<feature type="domain" description="HTH lacI-type" evidence="4">
    <location>
        <begin position="12"/>
        <end position="66"/>
    </location>
</feature>
<dbReference type="InterPro" id="IPR000843">
    <property type="entry name" value="HTH_LacI"/>
</dbReference>
<dbReference type="Gene3D" id="3.40.50.2300">
    <property type="match status" value="2"/>
</dbReference>
<dbReference type="AlphaFoldDB" id="A0A3A5MJI1"/>
<dbReference type="CDD" id="cd01392">
    <property type="entry name" value="HTH_LacI"/>
    <property type="match status" value="1"/>
</dbReference>
<protein>
    <submittedName>
        <fullName evidence="5">LacI family transcriptional regulator</fullName>
    </submittedName>
</protein>
<dbReference type="Gene3D" id="1.10.260.40">
    <property type="entry name" value="lambda repressor-like DNA-binding domains"/>
    <property type="match status" value="1"/>
</dbReference>
<comment type="caution">
    <text evidence="5">The sequence shown here is derived from an EMBL/GenBank/DDBJ whole genome shotgun (WGS) entry which is preliminary data.</text>
</comment>
<keyword evidence="1" id="KW-0805">Transcription regulation</keyword>
<dbReference type="Proteomes" id="UP000272015">
    <property type="component" value="Unassembled WGS sequence"/>
</dbReference>
<dbReference type="GO" id="GO:0000976">
    <property type="term" value="F:transcription cis-regulatory region binding"/>
    <property type="evidence" value="ECO:0007669"/>
    <property type="project" value="TreeGrafter"/>
</dbReference>
<dbReference type="PROSITE" id="PS50932">
    <property type="entry name" value="HTH_LACI_2"/>
    <property type="match status" value="1"/>
</dbReference>
<accession>A0A3A5MJI1</accession>
<organism evidence="5 6">
    <name type="scientific">Cryobacterium melibiosiphilum</name>
    <dbReference type="NCBI Taxonomy" id="995039"/>
    <lineage>
        <taxon>Bacteria</taxon>
        <taxon>Bacillati</taxon>
        <taxon>Actinomycetota</taxon>
        <taxon>Actinomycetes</taxon>
        <taxon>Micrococcales</taxon>
        <taxon>Microbacteriaceae</taxon>
        <taxon>Cryobacterium</taxon>
    </lineage>
</organism>
<proteinExistence type="predicted"/>
<keyword evidence="2" id="KW-0238">DNA-binding</keyword>
<dbReference type="PANTHER" id="PTHR30146:SF109">
    <property type="entry name" value="HTH-TYPE TRANSCRIPTIONAL REGULATOR GALS"/>
    <property type="match status" value="1"/>
</dbReference>
<dbReference type="EMBL" id="QZVS01000092">
    <property type="protein sequence ID" value="RJT86963.1"/>
    <property type="molecule type" value="Genomic_DNA"/>
</dbReference>
<dbReference type="RefSeq" id="WP_119975704.1">
    <property type="nucleotide sequence ID" value="NZ_JBHSQA010000010.1"/>
</dbReference>
<keyword evidence="3" id="KW-0804">Transcription</keyword>
<evidence type="ECO:0000259" key="4">
    <source>
        <dbReference type="PROSITE" id="PS50932"/>
    </source>
</evidence>
<dbReference type="Pfam" id="PF00356">
    <property type="entry name" value="LacI"/>
    <property type="match status" value="1"/>
</dbReference>
<evidence type="ECO:0000313" key="5">
    <source>
        <dbReference type="EMBL" id="RJT86963.1"/>
    </source>
</evidence>
<dbReference type="OrthoDB" id="3467214at2"/>
<reference evidence="5 6" key="1">
    <citation type="submission" date="2018-09" db="EMBL/GenBank/DDBJ databases">
        <title>Novel species of Cryobacterium.</title>
        <authorList>
            <person name="Liu Q."/>
            <person name="Xin Y.-H."/>
        </authorList>
    </citation>
    <scope>NUCLEOTIDE SEQUENCE [LARGE SCALE GENOMIC DNA]</scope>
    <source>
        <strain evidence="5 6">Hh39</strain>
    </source>
</reference>
<name>A0A3A5MJI1_9MICO</name>
<dbReference type="SUPFAM" id="SSF53822">
    <property type="entry name" value="Periplasmic binding protein-like I"/>
    <property type="match status" value="1"/>
</dbReference>
<gene>
    <name evidence="5" type="ORF">D6T64_16075</name>
</gene>
<sequence>MSDDKRSDDNRPTIYDVARQAGVSKSLVSLVLRDSPGVSEKRRTAVLQAITELGYQPSRAAATLAGHHSRSIGVIIDDYRNMWFVELLEGIRHVMDAHGYHVTVSDQHSTGVLRQSALDGFLSMNVDGIVFAAEPGTEGIRPVGVPVVIAGARDTTMVGADIVRNDDALGARLAVDYLVGLGHRHIGHLTAAGGSAARRREGYQEAVQAAGLTPHLAGLGGPATEEGGYQACLALLRAAPELTAILAANDTMAFGALAALSEQGRAVPTDVSLMGYDNSPLAASRYLDLTTVDNRNFDVGVQAAETLLARITQNDPAIPPISIPPALVTRSSTAPR</sequence>
<dbReference type="SMART" id="SM00354">
    <property type="entry name" value="HTH_LACI"/>
    <property type="match status" value="1"/>
</dbReference>
<evidence type="ECO:0000313" key="6">
    <source>
        <dbReference type="Proteomes" id="UP000272015"/>
    </source>
</evidence>
<evidence type="ECO:0000256" key="1">
    <source>
        <dbReference type="ARBA" id="ARBA00023015"/>
    </source>
</evidence>
<dbReference type="GO" id="GO:0003700">
    <property type="term" value="F:DNA-binding transcription factor activity"/>
    <property type="evidence" value="ECO:0007669"/>
    <property type="project" value="TreeGrafter"/>
</dbReference>
<keyword evidence="6" id="KW-1185">Reference proteome</keyword>
<evidence type="ECO:0000256" key="3">
    <source>
        <dbReference type="ARBA" id="ARBA00023163"/>
    </source>
</evidence>
<dbReference type="InterPro" id="IPR010982">
    <property type="entry name" value="Lambda_DNA-bd_dom_sf"/>
</dbReference>